<dbReference type="InterPro" id="IPR017853">
    <property type="entry name" value="GH"/>
</dbReference>
<evidence type="ECO:0000256" key="1">
    <source>
        <dbReference type="ARBA" id="ARBA00008061"/>
    </source>
</evidence>
<feature type="domain" description="Glycosyl hydrolase family 13 catalytic" evidence="4">
    <location>
        <begin position="25"/>
        <end position="434"/>
    </location>
</feature>
<dbReference type="GO" id="GO:0004556">
    <property type="term" value="F:alpha-amylase activity"/>
    <property type="evidence" value="ECO:0007669"/>
    <property type="project" value="TreeGrafter"/>
</dbReference>
<comment type="caution">
    <text evidence="5">The sequence shown here is derived from an EMBL/GenBank/DDBJ whole genome shotgun (WGS) entry which is preliminary data.</text>
</comment>
<reference evidence="5" key="2">
    <citation type="journal article" date="2023" name="PLoS ONE">
        <title>Philodulcilactobacillus myokoensis gen. nov., sp. nov., a fructophilic, acidophilic, and agar-phobic lactic acid bacterium isolated from fermented vegetable extracts.</title>
        <authorList>
            <person name="Kouya T."/>
            <person name="Ishiyama Y."/>
            <person name="Ohashi S."/>
            <person name="Kumakubo R."/>
            <person name="Yamazaki T."/>
            <person name="Otaki T."/>
        </authorList>
    </citation>
    <scope>NUCLEOTIDE SEQUENCE</scope>
    <source>
        <strain evidence="5">WR16-4</strain>
    </source>
</reference>
<dbReference type="InterPro" id="IPR013780">
    <property type="entry name" value="Glyco_hydro_b"/>
</dbReference>
<evidence type="ECO:0000256" key="2">
    <source>
        <dbReference type="ARBA" id="ARBA00022801"/>
    </source>
</evidence>
<reference evidence="5" key="1">
    <citation type="submission" date="2022-07" db="EMBL/GenBank/DDBJ databases">
        <authorList>
            <person name="Kouya T."/>
            <person name="Ishiyama Y."/>
        </authorList>
    </citation>
    <scope>NUCLEOTIDE SEQUENCE</scope>
    <source>
        <strain evidence="5">WR16-4</strain>
    </source>
</reference>
<dbReference type="Gene3D" id="3.90.400.10">
    <property type="entry name" value="Oligo-1,6-glucosidase, Domain 2"/>
    <property type="match status" value="1"/>
</dbReference>
<dbReference type="SUPFAM" id="SSF51445">
    <property type="entry name" value="(Trans)glycosidases"/>
    <property type="match status" value="1"/>
</dbReference>
<gene>
    <name evidence="5" type="ORF">WR164_02490</name>
</gene>
<dbReference type="Pfam" id="PF00128">
    <property type="entry name" value="Alpha-amylase"/>
    <property type="match status" value="1"/>
</dbReference>
<organism evidence="5 6">
    <name type="scientific">Philodulcilactobacillus myokoensis</name>
    <dbReference type="NCBI Taxonomy" id="2929573"/>
    <lineage>
        <taxon>Bacteria</taxon>
        <taxon>Bacillati</taxon>
        <taxon>Bacillota</taxon>
        <taxon>Bacilli</taxon>
        <taxon>Lactobacillales</taxon>
        <taxon>Lactobacillaceae</taxon>
        <taxon>Philodulcilactobacillus</taxon>
    </lineage>
</organism>
<dbReference type="SUPFAM" id="SSF51011">
    <property type="entry name" value="Glycosyl hydrolase domain"/>
    <property type="match status" value="1"/>
</dbReference>
<protein>
    <submittedName>
        <fullName evidence="5">Alpha-glucosidase</fullName>
    </submittedName>
</protein>
<dbReference type="FunFam" id="3.90.400.10:FF:000002">
    <property type="entry name" value="Sucrose isomerase"/>
    <property type="match status" value="1"/>
</dbReference>
<dbReference type="CDD" id="cd11333">
    <property type="entry name" value="AmyAc_SI_OligoGlu_DGase"/>
    <property type="match status" value="1"/>
</dbReference>
<dbReference type="InterPro" id="IPR045857">
    <property type="entry name" value="O16G_dom_2"/>
</dbReference>
<evidence type="ECO:0000313" key="6">
    <source>
        <dbReference type="Proteomes" id="UP001144204"/>
    </source>
</evidence>
<dbReference type="InterPro" id="IPR006047">
    <property type="entry name" value="GH13_cat_dom"/>
</dbReference>
<dbReference type="Gene3D" id="2.60.40.1180">
    <property type="entry name" value="Golgi alpha-mannosidase II"/>
    <property type="match status" value="1"/>
</dbReference>
<comment type="similarity">
    <text evidence="1">Belongs to the glycosyl hydrolase 13 family.</text>
</comment>
<dbReference type="Gene3D" id="3.20.20.80">
    <property type="entry name" value="Glycosidases"/>
    <property type="match status" value="1"/>
</dbReference>
<dbReference type="PANTHER" id="PTHR10357">
    <property type="entry name" value="ALPHA-AMYLASE FAMILY MEMBER"/>
    <property type="match status" value="1"/>
</dbReference>
<dbReference type="SMART" id="SM00642">
    <property type="entry name" value="Aamy"/>
    <property type="match status" value="1"/>
</dbReference>
<proteinExistence type="inferred from homology"/>
<dbReference type="AlphaFoldDB" id="A0A9W6AZD0"/>
<evidence type="ECO:0000259" key="4">
    <source>
        <dbReference type="SMART" id="SM00642"/>
    </source>
</evidence>
<keyword evidence="3" id="KW-0326">Glycosidase</keyword>
<dbReference type="EMBL" id="BRPL01000002">
    <property type="protein sequence ID" value="GLB46270.1"/>
    <property type="molecule type" value="Genomic_DNA"/>
</dbReference>
<dbReference type="FunFam" id="3.20.20.80:FF:000064">
    <property type="entry name" value="Oligo-1,6-glucosidase"/>
    <property type="match status" value="2"/>
</dbReference>
<evidence type="ECO:0000256" key="3">
    <source>
        <dbReference type="ARBA" id="ARBA00023295"/>
    </source>
</evidence>
<evidence type="ECO:0000313" key="5">
    <source>
        <dbReference type="EMBL" id="GLB46270.1"/>
    </source>
</evidence>
<dbReference type="Proteomes" id="UP001144204">
    <property type="component" value="Unassembled WGS sequence"/>
</dbReference>
<dbReference type="RefSeq" id="WP_286135727.1">
    <property type="nucleotide sequence ID" value="NZ_BRPL01000002.1"/>
</dbReference>
<sequence>MSNENILKPLHHTNKRWWKNEVIYQVYPRSFQDSNGDGIGDINGITSRLDYLQSLGITTIWLSPVYKSPMFDMGYDIADYQKIDPIFGTMKDLDNLIVKAKQHGMKILMDLVVNHTSDQCPWFQEALKDPKSKYRNYYIFKHTDNGKAPNNWRSAFGGSTWSKVPNEPGTYYFHNFAPKQPDLNWENPELRQAIYKIINWWLDKGIAGFRLDAIMQLKKDQDFASLPADDVDGLVNGEKKDLNRPGIEKFLSELKQSTFAKYNALTIGEAYGVPAKDMPRYIGPDGYFSMIFNFDIMNPDIPDVNRWYIKNKWSTADWAKTIFDSQHAVQKAHAYFTNIIENHDQPRAVSKFIQNPKDRTPESAKALAAVYFLLPGVPLIFEGQELGMKNFKRHSISEFNDLSSINNYHMAIKNGYTKEQALQFVNERSRDNGRVPMQWDGSKYGGFSDHKPWLEMGNDREGINVKDEEKDPNSVLNFYRRLVRYRQNDRVRKLFIDGSIEQIKGLSKDIIAYTRTLDGKTIKVIVNFSNHTIKLDQPIKGKIELNSNPKNEDLSQLMPFQAVVVE</sequence>
<keyword evidence="6" id="KW-1185">Reference proteome</keyword>
<name>A0A9W6AZD0_9LACO</name>
<dbReference type="GO" id="GO:0009313">
    <property type="term" value="P:oligosaccharide catabolic process"/>
    <property type="evidence" value="ECO:0007669"/>
    <property type="project" value="TreeGrafter"/>
</dbReference>
<keyword evidence="2" id="KW-0378">Hydrolase</keyword>
<accession>A0A9W6AZD0</accession>
<dbReference type="PANTHER" id="PTHR10357:SF179">
    <property type="entry name" value="NEUTRAL AND BASIC AMINO ACID TRANSPORT PROTEIN RBAT"/>
    <property type="match status" value="1"/>
</dbReference>